<dbReference type="InterPro" id="IPR051799">
    <property type="entry name" value="NADH_flavin_oxidoreductase"/>
</dbReference>
<dbReference type="GO" id="GO:0010181">
    <property type="term" value="F:FMN binding"/>
    <property type="evidence" value="ECO:0007669"/>
    <property type="project" value="InterPro"/>
</dbReference>
<dbReference type="SUPFAM" id="SSF51395">
    <property type="entry name" value="FMN-linked oxidoreductases"/>
    <property type="match status" value="1"/>
</dbReference>
<keyword evidence="1" id="KW-0285">Flavoprotein</keyword>
<evidence type="ECO:0000313" key="4">
    <source>
        <dbReference type="EMBL" id="BAH05346.1"/>
    </source>
</evidence>
<keyword evidence="2" id="KW-0560">Oxidoreductase</keyword>
<dbReference type="CDD" id="cd02803">
    <property type="entry name" value="OYE_like_FMN_family"/>
    <property type="match status" value="1"/>
</dbReference>
<evidence type="ECO:0000313" key="5">
    <source>
        <dbReference type="Proteomes" id="UP000007969"/>
    </source>
</evidence>
<dbReference type="PANTHER" id="PTHR43656">
    <property type="entry name" value="BINDING OXIDOREDUCTASE, PUTATIVE (AFU_ORTHOLOGUE AFUA_2G08260)-RELATED"/>
    <property type="match status" value="1"/>
</dbReference>
<proteinExistence type="predicted"/>
<dbReference type="AlphaFoldDB" id="B9DYM1"/>
<dbReference type="PANTHER" id="PTHR43656:SF2">
    <property type="entry name" value="BINDING OXIDOREDUCTASE, PUTATIVE (AFU_ORTHOLOGUE AFUA_2G08260)-RELATED"/>
    <property type="match status" value="1"/>
</dbReference>
<evidence type="ECO:0000256" key="2">
    <source>
        <dbReference type="ARBA" id="ARBA00023002"/>
    </source>
</evidence>
<organism evidence="4 5">
    <name type="scientific">Clostridium kluyveri (strain NBRC 12016)</name>
    <dbReference type="NCBI Taxonomy" id="583346"/>
    <lineage>
        <taxon>Bacteria</taxon>
        <taxon>Bacillati</taxon>
        <taxon>Bacillota</taxon>
        <taxon>Clostridia</taxon>
        <taxon>Eubacteriales</taxon>
        <taxon>Clostridiaceae</taxon>
        <taxon>Clostridium</taxon>
    </lineage>
</organism>
<dbReference type="EMBL" id="AP009049">
    <property type="protein sequence ID" value="BAH05346.1"/>
    <property type="molecule type" value="Genomic_DNA"/>
</dbReference>
<accession>B9DYM1</accession>
<sequence length="335" mass="36500">MIKGGNIMNYLNKPLDTGKLLLKNRLIMPPMATAKSGIDGRISKDILDYYDEKSRGGYISLIIIEHSFVSQQGKASNNQVSIAQESMVEDLKKLAEIIHKNGCKTIMQINHAGSAANVEVTGMEIVGPSAVPNPFGTGMPPKELQKNEIKTIVNEFKEAALRVKNAGFDGVEIHSAHGYLLNQFLSPITNKRQDEYGGDITGRIKIHRDIVKNVREAVGESFPIFMRLGASDYMDGGLTIEDSKLAAQQLEKTGVDVLDISGGLCRYTIPGVNEEGYFTPLSKAIKEVVSIPVIVTGGIIHAKTADEILSRGEADLIGVGRAIYKDSDWARNAMK</sequence>
<name>B9DYM1_CLOK1</name>
<dbReference type="Gene3D" id="3.20.20.70">
    <property type="entry name" value="Aldolase class I"/>
    <property type="match status" value="1"/>
</dbReference>
<dbReference type="HOGENOM" id="CLU_012153_2_3_9"/>
<evidence type="ECO:0000256" key="1">
    <source>
        <dbReference type="ARBA" id="ARBA00022630"/>
    </source>
</evidence>
<dbReference type="KEGG" id="ckr:CKR_0295"/>
<evidence type="ECO:0000259" key="3">
    <source>
        <dbReference type="Pfam" id="PF00724"/>
    </source>
</evidence>
<dbReference type="Pfam" id="PF00724">
    <property type="entry name" value="Oxidored_FMN"/>
    <property type="match status" value="1"/>
</dbReference>
<dbReference type="InterPro" id="IPR001155">
    <property type="entry name" value="OxRdtase_FMN_N"/>
</dbReference>
<protein>
    <recommendedName>
        <fullName evidence="3">NADH:flavin oxidoreductase/NADH oxidase N-terminal domain-containing protein</fullName>
    </recommendedName>
</protein>
<dbReference type="GO" id="GO:0016491">
    <property type="term" value="F:oxidoreductase activity"/>
    <property type="evidence" value="ECO:0007669"/>
    <property type="project" value="UniProtKB-KW"/>
</dbReference>
<reference evidence="5" key="1">
    <citation type="submission" date="2005-09" db="EMBL/GenBank/DDBJ databases">
        <title>Complete genome sequence of Clostridium kluyveri and comparative genomics of Clostridia species.</title>
        <authorList>
            <person name="Inui M."/>
            <person name="Nonaka H."/>
            <person name="Shinoda Y."/>
            <person name="Ikenaga Y."/>
            <person name="Abe M."/>
            <person name="Naito K."/>
            <person name="Vertes A.A."/>
            <person name="Yukawa H."/>
        </authorList>
    </citation>
    <scope>NUCLEOTIDE SEQUENCE [LARGE SCALE GENOMIC DNA]</scope>
    <source>
        <strain evidence="5">NBRC 12016</strain>
    </source>
</reference>
<feature type="domain" description="NADH:flavin oxidoreductase/NADH oxidase N-terminal" evidence="3">
    <location>
        <begin position="12"/>
        <end position="333"/>
    </location>
</feature>
<dbReference type="Proteomes" id="UP000007969">
    <property type="component" value="Chromosome"/>
</dbReference>
<gene>
    <name evidence="4" type="ordered locus">CKR_0295</name>
</gene>
<dbReference type="InterPro" id="IPR013785">
    <property type="entry name" value="Aldolase_TIM"/>
</dbReference>